<dbReference type="Proteomes" id="UP000728106">
    <property type="component" value="Unassembled WGS sequence"/>
</dbReference>
<gene>
    <name evidence="1" type="ORF">HAU20_10710</name>
</gene>
<name>A0AA40YS69_WEICO</name>
<protein>
    <submittedName>
        <fullName evidence="1">Uncharacterized protein</fullName>
    </submittedName>
</protein>
<accession>A0AA40YS69</accession>
<evidence type="ECO:0000313" key="1">
    <source>
        <dbReference type="EMBL" id="MBJ7639842.1"/>
    </source>
</evidence>
<reference evidence="1 2" key="1">
    <citation type="journal article" date="2021" name="Int. J. Food Microbiol.">
        <title>Safety demonstration of a microbial species for use in the food chain: Weissella confusa.</title>
        <authorList>
            <person name="Bourdichon F."/>
            <person name="Patrone V."/>
            <person name="Fontana A."/>
            <person name="Milani G."/>
            <person name="Morelli L."/>
        </authorList>
    </citation>
    <scope>NUCLEOTIDE SEQUENCE [LARGE SCALE GENOMIC DNA]</scope>
    <source>
        <strain evidence="1 2">CCUG 43002</strain>
    </source>
</reference>
<organism evidence="1 2">
    <name type="scientific">Weissella confusa</name>
    <name type="common">Lactobacillus confusus</name>
    <dbReference type="NCBI Taxonomy" id="1583"/>
    <lineage>
        <taxon>Bacteria</taxon>
        <taxon>Bacillati</taxon>
        <taxon>Bacillota</taxon>
        <taxon>Bacilli</taxon>
        <taxon>Lactobacillales</taxon>
        <taxon>Lactobacillaceae</taxon>
        <taxon>Weissella</taxon>
    </lineage>
</organism>
<proteinExistence type="predicted"/>
<keyword evidence="2" id="KW-1185">Reference proteome</keyword>
<evidence type="ECO:0000313" key="2">
    <source>
        <dbReference type="Proteomes" id="UP000728106"/>
    </source>
</evidence>
<dbReference type="EMBL" id="JAAOCP010000017">
    <property type="protein sequence ID" value="MBJ7639842.1"/>
    <property type="molecule type" value="Genomic_DNA"/>
</dbReference>
<sequence>MEILIRYENLSVKDSRVKQAEESFLVDAFKRNSWVFKTHLNLKDEPFRRFGIENVYAIATLVQLSHGLENKFSYIDTLLTLTKE</sequence>
<dbReference type="AlphaFoldDB" id="A0AA40YS69"/>
<dbReference type="RefSeq" id="WP_199468347.1">
    <property type="nucleotide sequence ID" value="NZ_JAAOCP010000017.1"/>
</dbReference>
<comment type="caution">
    <text evidence="1">The sequence shown here is derived from an EMBL/GenBank/DDBJ whole genome shotgun (WGS) entry which is preliminary data.</text>
</comment>